<comment type="caution">
    <text evidence="2">The sequence shown here is derived from an EMBL/GenBank/DDBJ whole genome shotgun (WGS) entry which is preliminary data.</text>
</comment>
<feature type="region of interest" description="Disordered" evidence="1">
    <location>
        <begin position="34"/>
        <end position="76"/>
    </location>
</feature>
<dbReference type="EMBL" id="JAVHJS010000021">
    <property type="protein sequence ID" value="KAK2823432.1"/>
    <property type="molecule type" value="Genomic_DNA"/>
</dbReference>
<evidence type="ECO:0000256" key="1">
    <source>
        <dbReference type="SAM" id="MobiDB-lite"/>
    </source>
</evidence>
<feature type="region of interest" description="Disordered" evidence="1">
    <location>
        <begin position="192"/>
        <end position="319"/>
    </location>
</feature>
<organism evidence="2 3">
    <name type="scientific">Tachysurus vachellii</name>
    <name type="common">Darkbarbel catfish</name>
    <name type="synonym">Pelteobagrus vachellii</name>
    <dbReference type="NCBI Taxonomy" id="175792"/>
    <lineage>
        <taxon>Eukaryota</taxon>
        <taxon>Metazoa</taxon>
        <taxon>Chordata</taxon>
        <taxon>Craniata</taxon>
        <taxon>Vertebrata</taxon>
        <taxon>Euteleostomi</taxon>
        <taxon>Actinopterygii</taxon>
        <taxon>Neopterygii</taxon>
        <taxon>Teleostei</taxon>
        <taxon>Ostariophysi</taxon>
        <taxon>Siluriformes</taxon>
        <taxon>Bagridae</taxon>
        <taxon>Tachysurus</taxon>
    </lineage>
</organism>
<reference evidence="2" key="1">
    <citation type="submission" date="2023-08" db="EMBL/GenBank/DDBJ databases">
        <title>Pelteobagrus vachellii genome.</title>
        <authorList>
            <person name="Liu H."/>
        </authorList>
    </citation>
    <scope>NUCLEOTIDE SEQUENCE</scope>
    <source>
        <strain evidence="2">PRFRI_2022a</strain>
        <tissue evidence="2">Muscle</tissue>
    </source>
</reference>
<evidence type="ECO:0000313" key="2">
    <source>
        <dbReference type="EMBL" id="KAK2823432.1"/>
    </source>
</evidence>
<keyword evidence="3" id="KW-1185">Reference proteome</keyword>
<feature type="compositionally biased region" description="Polar residues" evidence="1">
    <location>
        <begin position="55"/>
        <end position="76"/>
    </location>
</feature>
<proteinExistence type="predicted"/>
<accession>A0AA88LST2</accession>
<gene>
    <name evidence="2" type="ORF">Q7C36_020032</name>
</gene>
<sequence>MLVAETLWSTNFWEERLCNHPNLCLLCLEHVSPPKPTPPPEHVSPPKPVPPPETMSQPEPASPPETMSQPEPVQTDTANTKFQPEETVHYVPATKTPDLENVPDNLYIEYNPMYYTEYYQFLPLEFYPKPLKVETVEEDCFLPSPQSPHNHQPILPERKRTLIKNQDPNDGGRDIMVNKLLGGTAMYPTESAFPPENVSVPQHVSPPESASLLKPVSPPKPASPPEPVSPPEPASPPEHVSPPEPASPPEPVSPPEPASPPEPVSPPEPASPPEPVSPPEPASPPEPVSPPKPASPPEPVSPPKPASPPEPVPPPKLIKAKGYGYITYSSESEAKKGCRNGPAEYFSV</sequence>
<evidence type="ECO:0000313" key="3">
    <source>
        <dbReference type="Proteomes" id="UP001187315"/>
    </source>
</evidence>
<feature type="compositionally biased region" description="Pro residues" evidence="1">
    <location>
        <begin position="34"/>
        <end position="53"/>
    </location>
</feature>
<feature type="compositionally biased region" description="Pro residues" evidence="1">
    <location>
        <begin position="216"/>
        <end position="316"/>
    </location>
</feature>
<name>A0AA88LST2_TACVA</name>
<dbReference type="AlphaFoldDB" id="A0AA88LST2"/>
<dbReference type="Proteomes" id="UP001187315">
    <property type="component" value="Unassembled WGS sequence"/>
</dbReference>
<protein>
    <submittedName>
        <fullName evidence="2">Uncharacterized protein</fullName>
    </submittedName>
</protein>